<keyword evidence="2" id="KW-0732">Signal</keyword>
<organism evidence="3 4">
    <name type="scientific">Phyllobacterium bourgognense</name>
    <dbReference type="NCBI Taxonomy" id="314236"/>
    <lineage>
        <taxon>Bacteria</taxon>
        <taxon>Pseudomonadati</taxon>
        <taxon>Pseudomonadota</taxon>
        <taxon>Alphaproteobacteria</taxon>
        <taxon>Hyphomicrobiales</taxon>
        <taxon>Phyllobacteriaceae</taxon>
        <taxon>Phyllobacterium</taxon>
    </lineage>
</organism>
<evidence type="ECO:0000313" key="3">
    <source>
        <dbReference type="EMBL" id="RCW86368.1"/>
    </source>
</evidence>
<dbReference type="EMBL" id="QPJM01000002">
    <property type="protein sequence ID" value="RCW86368.1"/>
    <property type="molecule type" value="Genomic_DNA"/>
</dbReference>
<evidence type="ECO:0000256" key="2">
    <source>
        <dbReference type="SAM" id="SignalP"/>
    </source>
</evidence>
<proteinExistence type="predicted"/>
<feature type="region of interest" description="Disordered" evidence="1">
    <location>
        <begin position="124"/>
        <end position="144"/>
    </location>
</feature>
<dbReference type="AlphaFoldDB" id="A0A368Z3L4"/>
<reference evidence="3 4" key="1">
    <citation type="submission" date="2018-07" db="EMBL/GenBank/DDBJ databases">
        <title>Genomic Encyclopedia of Type Strains, Phase III (KMG-III): the genomes of soil and plant-associated and newly described type strains.</title>
        <authorList>
            <person name="Whitman W."/>
        </authorList>
    </citation>
    <scope>NUCLEOTIDE SEQUENCE [LARGE SCALE GENOMIC DNA]</scope>
    <source>
        <strain evidence="3 4">31-25a</strain>
    </source>
</reference>
<feature type="signal peptide" evidence="2">
    <location>
        <begin position="1"/>
        <end position="21"/>
    </location>
</feature>
<name>A0A368Z3L4_9HYPH</name>
<dbReference type="Proteomes" id="UP000253324">
    <property type="component" value="Unassembled WGS sequence"/>
</dbReference>
<protein>
    <recommendedName>
        <fullName evidence="5">EF-hand domain-containing protein</fullName>
    </recommendedName>
</protein>
<evidence type="ECO:0000313" key="4">
    <source>
        <dbReference type="Proteomes" id="UP000253324"/>
    </source>
</evidence>
<comment type="caution">
    <text evidence="3">The sequence shown here is derived from an EMBL/GenBank/DDBJ whole genome shotgun (WGS) entry which is preliminary data.</text>
</comment>
<gene>
    <name evidence="3" type="ORF">C7476_102348</name>
</gene>
<evidence type="ECO:0000256" key="1">
    <source>
        <dbReference type="SAM" id="MobiDB-lite"/>
    </source>
</evidence>
<dbReference type="RefSeq" id="WP_147274616.1">
    <property type="nucleotide sequence ID" value="NZ_QPJM01000002.1"/>
</dbReference>
<accession>A0A368Z3L4</accession>
<dbReference type="OrthoDB" id="9115083at2"/>
<evidence type="ECO:0008006" key="5">
    <source>
        <dbReference type="Google" id="ProtNLM"/>
    </source>
</evidence>
<feature type="chain" id="PRO_5016761993" description="EF-hand domain-containing protein" evidence="2">
    <location>
        <begin position="22"/>
        <end position="144"/>
    </location>
</feature>
<keyword evidence="4" id="KW-1185">Reference proteome</keyword>
<sequence length="144" mass="14942">MKKMFQAAVILAFFNTSVAVAMPLSGMGEMHADAVVQVKDGRFGSPPIDPNLPPVTGDSINAEVNAEVAARFAEAAGTSSGLLTVSQAKNASWGYVADHFTAIDRDGDGYVKLGDVLDFMQGRSGSGVQSGQIPAGPKSIQIVE</sequence>